<organism evidence="6 7">
    <name type="scientific">Lyngbya confervoides BDU141951</name>
    <dbReference type="NCBI Taxonomy" id="1574623"/>
    <lineage>
        <taxon>Bacteria</taxon>
        <taxon>Bacillati</taxon>
        <taxon>Cyanobacteriota</taxon>
        <taxon>Cyanophyceae</taxon>
        <taxon>Oscillatoriophycideae</taxon>
        <taxon>Oscillatoriales</taxon>
        <taxon>Microcoleaceae</taxon>
        <taxon>Lyngbya</taxon>
    </lineage>
</organism>
<gene>
    <name evidence="6" type="ORF">QQ91_0003340</name>
</gene>
<dbReference type="InterPro" id="IPR003339">
    <property type="entry name" value="ABC/ECF_trnsptr_transmembrane"/>
</dbReference>
<keyword evidence="7" id="KW-1185">Reference proteome</keyword>
<dbReference type="RefSeq" id="WP_166279977.1">
    <property type="nucleotide sequence ID" value="NZ_JTHE03000023.1"/>
</dbReference>
<proteinExistence type="predicted"/>
<evidence type="ECO:0000256" key="2">
    <source>
        <dbReference type="ARBA" id="ARBA00022692"/>
    </source>
</evidence>
<keyword evidence="2 5" id="KW-0812">Transmembrane</keyword>
<evidence type="ECO:0000256" key="3">
    <source>
        <dbReference type="ARBA" id="ARBA00022989"/>
    </source>
</evidence>
<accession>A0ABD4T0H6</accession>
<feature type="transmembrane region" description="Helical" evidence="5">
    <location>
        <begin position="160"/>
        <end position="179"/>
    </location>
</feature>
<evidence type="ECO:0000256" key="4">
    <source>
        <dbReference type="ARBA" id="ARBA00023136"/>
    </source>
</evidence>
<dbReference type="Pfam" id="PF02361">
    <property type="entry name" value="CbiQ"/>
    <property type="match status" value="1"/>
</dbReference>
<evidence type="ECO:0000313" key="7">
    <source>
        <dbReference type="Proteomes" id="UP000031561"/>
    </source>
</evidence>
<dbReference type="PANTHER" id="PTHR33514:SF13">
    <property type="entry name" value="PROTEIN ABCI12, CHLOROPLASTIC"/>
    <property type="match status" value="1"/>
</dbReference>
<evidence type="ECO:0000313" key="6">
    <source>
        <dbReference type="EMBL" id="MCM1981865.1"/>
    </source>
</evidence>
<comment type="subcellular location">
    <subcellularLocation>
        <location evidence="1">Membrane</location>
        <topology evidence="1">Multi-pass membrane protein</topology>
    </subcellularLocation>
</comment>
<dbReference type="AlphaFoldDB" id="A0ABD4T0H6"/>
<keyword evidence="3 5" id="KW-1133">Transmembrane helix</keyword>
<protein>
    <submittedName>
        <fullName evidence="6">Energy-coupling factor transporter transmembrane protein EcfT</fullName>
    </submittedName>
</protein>
<dbReference type="PANTHER" id="PTHR33514">
    <property type="entry name" value="PROTEIN ABCI12, CHLOROPLASTIC"/>
    <property type="match status" value="1"/>
</dbReference>
<feature type="transmembrane region" description="Helical" evidence="5">
    <location>
        <begin position="251"/>
        <end position="272"/>
    </location>
</feature>
<reference evidence="6 7" key="1">
    <citation type="journal article" date="2015" name="Genome Announc.">
        <title>Draft Genome Sequence of Filamentous Marine Cyanobacterium Lyngbya confervoides Strain BDU141951.</title>
        <authorList>
            <person name="Chandrababunaidu M.M."/>
            <person name="Sen D."/>
            <person name="Tripathy S."/>
        </authorList>
    </citation>
    <scope>NUCLEOTIDE SEQUENCE [LARGE SCALE GENOMIC DNA]</scope>
    <source>
        <strain evidence="6 7">BDU141951</strain>
    </source>
</reference>
<sequence>MGQVQWQTVSRESIFTRWDFRTKLAMMVTLTGVAFLWESPLLGGGLMLGVLLACLLAGVRWTYLATILKVLMPLYLLLLLGMGFFNVTQVKALTGHATLTPLLTLPSAWPGVGGSSLTLEGTLYGLNLTFKTLTMILVLPLGVFTTDINNMILSLVQLKIPYKIVFIFSSTLRFFPLLFDELQSIIQAQRLRGLALEEMGPVRRARVYATIAVPLILGALSKSQKLEVVLQSKAFSGSSDRTYLHESVMTLADYLAIAGFSLFWLGAFGLYFKWGVGQFAWMLPEI</sequence>
<evidence type="ECO:0000256" key="1">
    <source>
        <dbReference type="ARBA" id="ARBA00004141"/>
    </source>
</evidence>
<dbReference type="CDD" id="cd16914">
    <property type="entry name" value="EcfT"/>
    <property type="match status" value="1"/>
</dbReference>
<evidence type="ECO:0000256" key="5">
    <source>
        <dbReference type="SAM" id="Phobius"/>
    </source>
</evidence>
<dbReference type="Proteomes" id="UP000031561">
    <property type="component" value="Unassembled WGS sequence"/>
</dbReference>
<comment type="caution">
    <text evidence="6">The sequence shown here is derived from an EMBL/GenBank/DDBJ whole genome shotgun (WGS) entry which is preliminary data.</text>
</comment>
<feature type="transmembrane region" description="Helical" evidence="5">
    <location>
        <begin position="43"/>
        <end position="63"/>
    </location>
</feature>
<feature type="transmembrane region" description="Helical" evidence="5">
    <location>
        <begin position="70"/>
        <end position="88"/>
    </location>
</feature>
<feature type="transmembrane region" description="Helical" evidence="5">
    <location>
        <begin position="133"/>
        <end position="154"/>
    </location>
</feature>
<dbReference type="EMBL" id="JTHE03000023">
    <property type="protein sequence ID" value="MCM1981865.1"/>
    <property type="molecule type" value="Genomic_DNA"/>
</dbReference>
<keyword evidence="4 5" id="KW-0472">Membrane</keyword>
<dbReference type="GO" id="GO:0005886">
    <property type="term" value="C:plasma membrane"/>
    <property type="evidence" value="ECO:0007669"/>
    <property type="project" value="UniProtKB-ARBA"/>
</dbReference>
<name>A0ABD4T0H6_9CYAN</name>